<dbReference type="AlphaFoldDB" id="A0A660DTS1"/>
<reference evidence="1 2" key="1">
    <citation type="submission" date="2018-11" db="EMBL/GenBank/DDBJ databases">
        <authorList>
            <person name="Wuyts S."/>
        </authorList>
    </citation>
    <scope>NUCLEOTIDE SEQUENCE [LARGE SCALE GENOMIC DNA]</scope>
    <source>
        <strain evidence="1">Lactobacillus mudanjiangensis AMBF249</strain>
    </source>
</reference>
<sequence length="113" mass="12563">MAAGLYQRLIDKYVPLTEATFLTLVSVAQPIRNTDIPTKIATLTNHQLQIGLGTLYTTLHMLTQDYLIKDQITADDQHIYELTGSGLAVLAAERDRLGLLNQIINQLDLPTDD</sequence>
<dbReference type="SUPFAM" id="SSF46785">
    <property type="entry name" value="Winged helix' DNA-binding domain"/>
    <property type="match status" value="1"/>
</dbReference>
<dbReference type="RefSeq" id="WP_130847971.1">
    <property type="nucleotide sequence ID" value="NZ_UYIE01000163.1"/>
</dbReference>
<keyword evidence="2" id="KW-1185">Reference proteome</keyword>
<gene>
    <name evidence="1" type="ORF">MUDAN_MDHGFNIF_00036</name>
</gene>
<dbReference type="Proteomes" id="UP000289996">
    <property type="component" value="Unassembled WGS sequence"/>
</dbReference>
<accession>A0A660DTS1</accession>
<proteinExistence type="predicted"/>
<dbReference type="InterPro" id="IPR036390">
    <property type="entry name" value="WH_DNA-bd_sf"/>
</dbReference>
<protein>
    <submittedName>
        <fullName evidence="1">Uncharacterized protein</fullName>
    </submittedName>
</protein>
<organism evidence="1 2">
    <name type="scientific">Lactiplantibacillus mudanjiangensis</name>
    <dbReference type="NCBI Taxonomy" id="1296538"/>
    <lineage>
        <taxon>Bacteria</taxon>
        <taxon>Bacillati</taxon>
        <taxon>Bacillota</taxon>
        <taxon>Bacilli</taxon>
        <taxon>Lactobacillales</taxon>
        <taxon>Lactobacillaceae</taxon>
        <taxon>Lactiplantibacillus</taxon>
    </lineage>
</organism>
<dbReference type="Gene3D" id="1.10.10.10">
    <property type="entry name" value="Winged helix-like DNA-binding domain superfamily/Winged helix DNA-binding domain"/>
    <property type="match status" value="1"/>
</dbReference>
<evidence type="ECO:0000313" key="2">
    <source>
        <dbReference type="Proteomes" id="UP000289996"/>
    </source>
</evidence>
<evidence type="ECO:0000313" key="1">
    <source>
        <dbReference type="EMBL" id="VDG26597.1"/>
    </source>
</evidence>
<dbReference type="OrthoDB" id="9814826at2"/>
<name>A0A660DTS1_9LACO</name>
<dbReference type="InterPro" id="IPR036388">
    <property type="entry name" value="WH-like_DNA-bd_sf"/>
</dbReference>
<dbReference type="EMBL" id="UYIG01000001">
    <property type="protein sequence ID" value="VDG26597.1"/>
    <property type="molecule type" value="Genomic_DNA"/>
</dbReference>